<dbReference type="PROSITE" id="PS51379">
    <property type="entry name" value="4FE4S_FER_2"/>
    <property type="match status" value="2"/>
</dbReference>
<dbReference type="SUPFAM" id="SSF54862">
    <property type="entry name" value="4Fe-4S ferredoxins"/>
    <property type="match status" value="1"/>
</dbReference>
<feature type="domain" description="4Fe-4S ferredoxin-type" evidence="4">
    <location>
        <begin position="214"/>
        <end position="240"/>
    </location>
</feature>
<evidence type="ECO:0000256" key="3">
    <source>
        <dbReference type="ARBA" id="ARBA00023014"/>
    </source>
</evidence>
<reference evidence="5 6" key="2">
    <citation type="submission" date="2009-02" db="EMBL/GenBank/DDBJ databases">
        <title>Draft genome sequence of Clostridium asparagiforme (DSM 15981).</title>
        <authorList>
            <person name="Sudarsanam P."/>
            <person name="Ley R."/>
            <person name="Guruge J."/>
            <person name="Turnbaugh P.J."/>
            <person name="Mahowald M."/>
            <person name="Liep D."/>
            <person name="Gordon J."/>
        </authorList>
    </citation>
    <scope>NUCLEOTIDE SEQUENCE [LARGE SCALE GENOMIC DNA]</scope>
    <source>
        <strain evidence="5 6">DSM 15981</strain>
    </source>
</reference>
<reference evidence="5 6" key="1">
    <citation type="submission" date="2009-01" db="EMBL/GenBank/DDBJ databases">
        <authorList>
            <person name="Fulton L."/>
            <person name="Clifton S."/>
            <person name="Fulton B."/>
            <person name="Xu J."/>
            <person name="Minx P."/>
            <person name="Pepin K.H."/>
            <person name="Johnson M."/>
            <person name="Bhonagiri V."/>
            <person name="Nash W.E."/>
            <person name="Mardis E.R."/>
            <person name="Wilson R.K."/>
        </authorList>
    </citation>
    <scope>NUCLEOTIDE SEQUENCE [LARGE SCALE GENOMIC DNA]</scope>
    <source>
        <strain evidence="5 6">DSM 15981</strain>
    </source>
</reference>
<gene>
    <name evidence="5" type="ORF">CLOSTASPAR_00213</name>
</gene>
<dbReference type="InterPro" id="IPR017900">
    <property type="entry name" value="4Fe4S_Fe_S_CS"/>
</dbReference>
<dbReference type="GO" id="GO:0046872">
    <property type="term" value="F:metal ion binding"/>
    <property type="evidence" value="ECO:0007669"/>
    <property type="project" value="UniProtKB-KW"/>
</dbReference>
<dbReference type="InterPro" id="IPR029039">
    <property type="entry name" value="Flavoprotein-like_sf"/>
</dbReference>
<comment type="caution">
    <text evidence="5">The sequence shown here is derived from an EMBL/GenBank/DDBJ whole genome shotgun (WGS) entry which is preliminary data.</text>
</comment>
<dbReference type="PANTHER" id="PTHR43122:SF1">
    <property type="entry name" value="IRON-SULFUR-BINDING PROTEIN"/>
    <property type="match status" value="1"/>
</dbReference>
<sequence length="293" mass="31058">MDAGNSAYPAKMSDQGICCAAMTEGGLHNMKISKVNAVYFSPTFSSGEITGLVAGEMALAGSLGQGENIDLSKTEEDEAVHEFGPEDVVCVGVPSYGGRVPGIAAKRMENLRGDGTAAVVIAVYGNRDYDDTLLEMKDILTERGFTVIAGLAAIAQHSIAPSIAAGRPDEKDRHELREAARAIWEKLEDLAAPADGQVEVKGKRPYKEYGGSAMKPAADESCVGCGTCAEQCPVKAIPAEAPDTTDRERCISCMRCIKVCPAGARKLDPAGQLAVEQKLSKICGERKENELYI</sequence>
<protein>
    <submittedName>
        <fullName evidence="5">4Fe-4S binding domain protein</fullName>
    </submittedName>
</protein>
<dbReference type="Gene3D" id="3.40.50.360">
    <property type="match status" value="1"/>
</dbReference>
<dbReference type="Gene3D" id="3.30.70.20">
    <property type="match status" value="1"/>
</dbReference>
<dbReference type="GO" id="GO:0051536">
    <property type="term" value="F:iron-sulfur cluster binding"/>
    <property type="evidence" value="ECO:0007669"/>
    <property type="project" value="UniProtKB-KW"/>
</dbReference>
<keyword evidence="1" id="KW-0479">Metal-binding</keyword>
<organism evidence="5 6">
    <name type="scientific">[Clostridium] asparagiforme DSM 15981</name>
    <dbReference type="NCBI Taxonomy" id="518636"/>
    <lineage>
        <taxon>Bacteria</taxon>
        <taxon>Bacillati</taxon>
        <taxon>Bacillota</taxon>
        <taxon>Clostridia</taxon>
        <taxon>Lachnospirales</taxon>
        <taxon>Lachnospiraceae</taxon>
        <taxon>Enterocloster</taxon>
    </lineage>
</organism>
<evidence type="ECO:0000313" key="5">
    <source>
        <dbReference type="EMBL" id="EEG57681.1"/>
    </source>
</evidence>
<keyword evidence="6" id="KW-1185">Reference proteome</keyword>
<proteinExistence type="predicted"/>
<dbReference type="SUPFAM" id="SSF52218">
    <property type="entry name" value="Flavoproteins"/>
    <property type="match status" value="1"/>
</dbReference>
<dbReference type="AlphaFoldDB" id="C0CTB5"/>
<dbReference type="HOGENOM" id="CLU_069541_0_0_9"/>
<feature type="domain" description="4Fe-4S ferredoxin-type" evidence="4">
    <location>
        <begin position="241"/>
        <end position="270"/>
    </location>
</feature>
<dbReference type="PANTHER" id="PTHR43122">
    <property type="entry name" value="FERREDOXIN SUBUNIT OF PYRUVATE:FLAVODOXIN OXIDOREDUCTASE-RELATED"/>
    <property type="match status" value="1"/>
</dbReference>
<dbReference type="Pfam" id="PF12838">
    <property type="entry name" value="Fer4_7"/>
    <property type="match status" value="1"/>
</dbReference>
<accession>C0CTB5</accession>
<name>C0CTB5_9FIRM</name>
<evidence type="ECO:0000256" key="2">
    <source>
        <dbReference type="ARBA" id="ARBA00023004"/>
    </source>
</evidence>
<evidence type="ECO:0000256" key="1">
    <source>
        <dbReference type="ARBA" id="ARBA00022723"/>
    </source>
</evidence>
<keyword evidence="2" id="KW-0408">Iron</keyword>
<evidence type="ECO:0000259" key="4">
    <source>
        <dbReference type="PROSITE" id="PS51379"/>
    </source>
</evidence>
<dbReference type="Proteomes" id="UP000004756">
    <property type="component" value="Unassembled WGS sequence"/>
</dbReference>
<dbReference type="EMBL" id="ACCJ01000014">
    <property type="protein sequence ID" value="EEG57681.1"/>
    <property type="molecule type" value="Genomic_DNA"/>
</dbReference>
<dbReference type="PROSITE" id="PS00198">
    <property type="entry name" value="4FE4S_FER_1"/>
    <property type="match status" value="2"/>
</dbReference>
<evidence type="ECO:0000313" key="6">
    <source>
        <dbReference type="Proteomes" id="UP000004756"/>
    </source>
</evidence>
<keyword evidence="3" id="KW-0411">Iron-sulfur</keyword>
<dbReference type="InterPro" id="IPR017896">
    <property type="entry name" value="4Fe4S_Fe-S-bd"/>
</dbReference>